<protein>
    <submittedName>
        <fullName evidence="1">Uncharacterized protein</fullName>
    </submittedName>
</protein>
<evidence type="ECO:0000313" key="1">
    <source>
        <dbReference type="EMBL" id="KAK3237379.1"/>
    </source>
</evidence>
<dbReference type="EMBL" id="LGRX02034617">
    <property type="protein sequence ID" value="KAK3237379.1"/>
    <property type="molecule type" value="Genomic_DNA"/>
</dbReference>
<accession>A0AAE0BKI0</accession>
<name>A0AAE0BKI0_9CHLO</name>
<proteinExistence type="predicted"/>
<dbReference type="AlphaFoldDB" id="A0AAE0BKI0"/>
<comment type="caution">
    <text evidence="1">The sequence shown here is derived from an EMBL/GenBank/DDBJ whole genome shotgun (WGS) entry which is preliminary data.</text>
</comment>
<dbReference type="Proteomes" id="UP001190700">
    <property type="component" value="Unassembled WGS sequence"/>
</dbReference>
<reference evidence="1 2" key="1">
    <citation type="journal article" date="2015" name="Genome Biol. Evol.">
        <title>Comparative Genomics of a Bacterivorous Green Alga Reveals Evolutionary Causalities and Consequences of Phago-Mixotrophic Mode of Nutrition.</title>
        <authorList>
            <person name="Burns J.A."/>
            <person name="Paasch A."/>
            <person name="Narechania A."/>
            <person name="Kim E."/>
        </authorList>
    </citation>
    <scope>NUCLEOTIDE SEQUENCE [LARGE SCALE GENOMIC DNA]</scope>
    <source>
        <strain evidence="1 2">PLY_AMNH</strain>
    </source>
</reference>
<gene>
    <name evidence="1" type="ORF">CYMTET_52544</name>
</gene>
<keyword evidence="2" id="KW-1185">Reference proteome</keyword>
<evidence type="ECO:0000313" key="2">
    <source>
        <dbReference type="Proteomes" id="UP001190700"/>
    </source>
</evidence>
<organism evidence="1 2">
    <name type="scientific">Cymbomonas tetramitiformis</name>
    <dbReference type="NCBI Taxonomy" id="36881"/>
    <lineage>
        <taxon>Eukaryota</taxon>
        <taxon>Viridiplantae</taxon>
        <taxon>Chlorophyta</taxon>
        <taxon>Pyramimonadophyceae</taxon>
        <taxon>Pyramimonadales</taxon>
        <taxon>Pyramimonadaceae</taxon>
        <taxon>Cymbomonas</taxon>
    </lineage>
</organism>
<sequence length="1100" mass="123237">MPAGFTLDTATADVDFNALLSGLAHVLYPVSYHEAAKLLDLEHDHEFYHVTVNEILFSILPHPLRGNALSVYHECARHHPADGRYALQRLRYEVEGVPDSDGMRFWTQLRAVVLTEIEDPAPQLALIRRLGDRHQKLKPNYNDSDRVADLWHVLSESAKKSPYVAPLYLVVLRELRAGATFTFARLALRIRLAFRDESPRPLAHPPLILFLLFLFPWFSSLFDHRGVGFSYGWLLAPATTDSRFPTPTFSSQPFSASSRPSRSFGFLLFSLAGSRRRLPALCLSPRHRDPLAPSGFFFFLSQVVDGSFAFAPSPLASLPWNISSLLAPRHVPDPDSWLSATSPTAPLPPSHFQLLDTALFPPRLPLPPLPPPPFMDFRTLADLSLPPPDPLLCPSPKPPPPPLGIPLPYLSPAIDSLRLPRLLHSAVTSIGSPLSPLPIQWQYNPPIGLSVISSRKRAKSFIPLPDLSLPLPCSCSSTFPPRFLREFDGSPHLSTADPSFISSLPRLSQEEKARLLTLFSADLSFKPSVAFSLTDLLSAVRTGFHSWASRSRLAPADVDPLLIESLAIIERAFLVTFPSGTAGTTHTLCVTRDDRLLLKKASSLFVSFAVDKFSHNVAFSCPDLYDFQLLTELNNLDYYGALPDALGPEDVSAIAAPRFLKQLQLLPVISLYPTATPENTARIGSLHRMVKIDKNKGRFIIAQCATYREPGGAVAALVLSHLWESHRTHLLRQGHMYDLPLWPFLKDGADFALFLRGVKDDIFSLFTADATRFFTNLPAQDYLDELTGVPDTGFISDICWFTMESIRARSFDGLHSHLYYDIKHHRIRWGTPSPDLPARLVELPLALCTFFEEYYSFSCFRYRTWVRYQKSGIIIGDQTGTHGCQITLLRRWLRVISHLYHSPWRSYLFAPPRPLSQVKGYVDDWFSANALDFHPAFTGSLFHSVLIVEPTVLDTRVVPGLGPVGSLVNFLDITVSLRPSGTGAVFSPFSKPPPAKLPHIHKFTDAHSCFPPGRRRAVLTGAFISAYRRSHRAGDFIKAASSVGFYLIRFKHWSRREVLRLWQRFLSRVSSAPVSWLPTSPTLLRSYTRRFSARLPTSRP</sequence>